<feature type="transmembrane region" description="Helical" evidence="2">
    <location>
        <begin position="640"/>
        <end position="658"/>
    </location>
</feature>
<feature type="transmembrane region" description="Helical" evidence="2">
    <location>
        <begin position="423"/>
        <end position="442"/>
    </location>
</feature>
<protein>
    <submittedName>
        <fullName evidence="3">Putative membrane protein</fullName>
    </submittedName>
</protein>
<evidence type="ECO:0000256" key="2">
    <source>
        <dbReference type="SAM" id="Phobius"/>
    </source>
</evidence>
<feature type="transmembrane region" description="Helical" evidence="2">
    <location>
        <begin position="377"/>
        <end position="394"/>
    </location>
</feature>
<feature type="region of interest" description="Disordered" evidence="1">
    <location>
        <begin position="43"/>
        <end position="117"/>
    </location>
</feature>
<reference evidence="3 4" key="1">
    <citation type="submission" date="2020-08" db="EMBL/GenBank/DDBJ databases">
        <title>Genomic Encyclopedia of Type Strains, Phase IV (KMG-IV): sequencing the most valuable type-strain genomes for metagenomic binning, comparative biology and taxonomic classification.</title>
        <authorList>
            <person name="Goeker M."/>
        </authorList>
    </citation>
    <scope>NUCLEOTIDE SEQUENCE [LARGE SCALE GENOMIC DNA]</scope>
    <source>
        <strain evidence="3 4">DSM 27163</strain>
    </source>
</reference>
<dbReference type="RefSeq" id="WP_184095831.1">
    <property type="nucleotide sequence ID" value="NZ_JACIJH010000002.1"/>
</dbReference>
<feature type="compositionally biased region" description="Basic and acidic residues" evidence="1">
    <location>
        <begin position="90"/>
        <end position="101"/>
    </location>
</feature>
<feature type="transmembrane region" description="Helical" evidence="2">
    <location>
        <begin position="454"/>
        <end position="472"/>
    </location>
</feature>
<feature type="transmembrane region" description="Helical" evidence="2">
    <location>
        <begin position="832"/>
        <end position="854"/>
    </location>
</feature>
<feature type="transmembrane region" description="Helical" evidence="2">
    <location>
        <begin position="327"/>
        <end position="345"/>
    </location>
</feature>
<keyword evidence="2" id="KW-0812">Transmembrane</keyword>
<feature type="transmembrane region" description="Helical" evidence="2">
    <location>
        <begin position="558"/>
        <end position="578"/>
    </location>
</feature>
<feature type="transmembrane region" description="Helical" evidence="2">
    <location>
        <begin position="399"/>
        <end position="417"/>
    </location>
</feature>
<dbReference type="InterPro" id="IPR014600">
    <property type="entry name" value="UCP035905_mem"/>
</dbReference>
<feature type="transmembrane region" description="Helical" evidence="2">
    <location>
        <begin position="199"/>
        <end position="221"/>
    </location>
</feature>
<evidence type="ECO:0000313" key="4">
    <source>
        <dbReference type="Proteomes" id="UP000537161"/>
    </source>
</evidence>
<dbReference type="PANTHER" id="PTHR38434:SF1">
    <property type="entry name" value="BLL2549 PROTEIN"/>
    <property type="match status" value="1"/>
</dbReference>
<feature type="transmembrane region" description="Helical" evidence="2">
    <location>
        <begin position="166"/>
        <end position="187"/>
    </location>
</feature>
<feature type="transmembrane region" description="Helical" evidence="2">
    <location>
        <begin position="738"/>
        <end position="759"/>
    </location>
</feature>
<feature type="transmembrane region" description="Helical" evidence="2">
    <location>
        <begin position="955"/>
        <end position="975"/>
    </location>
</feature>
<feature type="region of interest" description="Disordered" evidence="1">
    <location>
        <begin position="987"/>
        <end position="1008"/>
    </location>
</feature>
<organism evidence="3 4">
    <name type="scientific">Sphingopyxis panaciterrulae</name>
    <dbReference type="NCBI Taxonomy" id="462372"/>
    <lineage>
        <taxon>Bacteria</taxon>
        <taxon>Pseudomonadati</taxon>
        <taxon>Pseudomonadota</taxon>
        <taxon>Alphaproteobacteria</taxon>
        <taxon>Sphingomonadales</taxon>
        <taxon>Sphingomonadaceae</taxon>
        <taxon>Sphingopyxis</taxon>
    </lineage>
</organism>
<proteinExistence type="predicted"/>
<feature type="transmembrane region" description="Helical" evidence="2">
    <location>
        <begin position="590"/>
        <end position="610"/>
    </location>
</feature>
<feature type="transmembrane region" description="Helical" evidence="2">
    <location>
        <begin position="298"/>
        <end position="321"/>
    </location>
</feature>
<keyword evidence="4" id="KW-1185">Reference proteome</keyword>
<feature type="transmembrane region" description="Helical" evidence="2">
    <location>
        <begin position="801"/>
        <end position="820"/>
    </location>
</feature>
<feature type="transmembrane region" description="Helical" evidence="2">
    <location>
        <begin position="771"/>
        <end position="794"/>
    </location>
</feature>
<name>A0A7W9B3H9_9SPHN</name>
<feature type="transmembrane region" description="Helical" evidence="2">
    <location>
        <begin position="352"/>
        <end position="371"/>
    </location>
</feature>
<sequence length="1008" mass="105080">MFESLAFLAILILGVMLADTRSRLKRAEATLAEAAKRIGALQRHTGVRTGEESTGSISPDALPDTAPSAKPEPPVRATALAGAPTPAALKKIERPARRTEQKTPASKPAPQPKTPAAPINFTARFETLFGKTLPIWAGGITLAIAGVLIVRYAIDLGFFARVFTPGVQVIAGILFGLGLIGGAEYAWRNEDRLRDVRVPQALSGAGVATLYAAIMIAANVYGLIGPLFAFALLALVTATALGLSLRFGPPSALLGLAGGLAAPALVGTLAPNVPLLALYLALTIAAMTGVARMRRWPWLAIAALAGGAGWSLWMIAIGGALDTLGSLSIGGYILLLGVAVPLLAYQGPRAALLRAAAAVVGALQLALLLAYAGFTPLHWGLFALLAAAGQWLAWRERSLAVVPTTSLALSILLLALWPDALASWFAVVGIALAAIHALPLLARLWTPPHPRRTLELCLLALAIPALTKWQMVALSDGALALVVAAAALVPAIGIARGWNAEGRTADTRFAWLTGTAAALAALALGLLVPVWLVPVATAGVAAALLPFGKAAADRRVEWLATGVFGAALAALVATPGALGEIPRLADGATAAAGQAGLRWAALALTALCFALRADRPLVRRLGQGFAAALAYGAAAQLLPPVLLLFVPAVGGAALLYAARRIDPARIDAGAAVLATISLDWAAMPATIWTAEALLSLSGAPMRIEGPALAAADAIRRMIVPALLFGVPLWRLRGRLPHWPWVGGLGVAGAIGMVALHILYRHGFAAVVGGDFVATGMTQRLVWEGLLIGFGWLLWRRGLRGGARAFAIAGTAHALYYGLILHNPLWAEQAVGAWPLVNLLLPLVLIPWVGVRLIATLFTPVPKSLDRTAQLVAMALVTLFVWATLRQAFHGSLLVEPGVAPAENILRSLLLLLLAIGFLLWGIRVGRQDWRIASLVLMLAAVGKVFLFDASGLEGLLRIGSFVALGFSLIGIGWLYSRQLASPAAVSDQVPAMEENPNGTERPDPRRAG</sequence>
<dbReference type="InterPro" id="IPR019286">
    <property type="entry name" value="DUF2339_TM"/>
</dbReference>
<feature type="transmembrane region" description="Helical" evidence="2">
    <location>
        <begin position="904"/>
        <end position="922"/>
    </location>
</feature>
<gene>
    <name evidence="3" type="ORF">FHR21_000942</name>
</gene>
<keyword evidence="2" id="KW-1133">Transmembrane helix</keyword>
<feature type="transmembrane region" description="Helical" evidence="2">
    <location>
        <begin position="133"/>
        <end position="154"/>
    </location>
</feature>
<comment type="caution">
    <text evidence="3">The sequence shown here is derived from an EMBL/GenBank/DDBJ whole genome shotgun (WGS) entry which is preliminary data.</text>
</comment>
<feature type="transmembrane region" description="Helical" evidence="2">
    <location>
        <begin position="866"/>
        <end position="884"/>
    </location>
</feature>
<dbReference type="Proteomes" id="UP000537161">
    <property type="component" value="Unassembled WGS sequence"/>
</dbReference>
<feature type="transmembrane region" description="Helical" evidence="2">
    <location>
        <begin position="227"/>
        <end position="245"/>
    </location>
</feature>
<dbReference type="EMBL" id="JACIJH010000002">
    <property type="protein sequence ID" value="MBB5705609.1"/>
    <property type="molecule type" value="Genomic_DNA"/>
</dbReference>
<evidence type="ECO:0000313" key="3">
    <source>
        <dbReference type="EMBL" id="MBB5705609.1"/>
    </source>
</evidence>
<keyword evidence="2" id="KW-0472">Membrane</keyword>
<dbReference type="PANTHER" id="PTHR38434">
    <property type="entry name" value="BLL2549 PROTEIN"/>
    <property type="match status" value="1"/>
</dbReference>
<evidence type="ECO:0000256" key="1">
    <source>
        <dbReference type="SAM" id="MobiDB-lite"/>
    </source>
</evidence>
<accession>A0A7W9B3H9</accession>
<feature type="compositionally biased region" description="Low complexity" evidence="1">
    <location>
        <begin position="77"/>
        <end position="89"/>
    </location>
</feature>
<dbReference type="Pfam" id="PF10101">
    <property type="entry name" value="DUF2339"/>
    <property type="match status" value="1"/>
</dbReference>
<dbReference type="PIRSF" id="PIRSF035905">
    <property type="entry name" value="UCP035905_mp"/>
    <property type="match status" value="1"/>
</dbReference>
<dbReference type="AlphaFoldDB" id="A0A7W9B3H9"/>
<feature type="transmembrane region" description="Helical" evidence="2">
    <location>
        <begin position="929"/>
        <end position="949"/>
    </location>
</feature>
<feature type="transmembrane region" description="Helical" evidence="2">
    <location>
        <begin position="478"/>
        <end position="497"/>
    </location>
</feature>